<keyword evidence="3" id="KW-1185">Reference proteome</keyword>
<evidence type="ECO:0000256" key="1">
    <source>
        <dbReference type="SAM" id="Phobius"/>
    </source>
</evidence>
<feature type="transmembrane region" description="Helical" evidence="1">
    <location>
        <begin position="12"/>
        <end position="39"/>
    </location>
</feature>
<gene>
    <name evidence="2" type="ORF">UG56_025385</name>
</gene>
<accession>A0A1J4MZ48</accession>
<keyword evidence="1" id="KW-0472">Membrane</keyword>
<dbReference type="RefSeq" id="WP_071327330.1">
    <property type="nucleotide sequence ID" value="NZ_JZDQ02000050.1"/>
</dbReference>
<protein>
    <submittedName>
        <fullName evidence="2">Uncharacterized protein</fullName>
    </submittedName>
</protein>
<feature type="transmembrane region" description="Helical" evidence="1">
    <location>
        <begin position="104"/>
        <end position="124"/>
    </location>
</feature>
<sequence length="136" mass="14464">MTTEIRERRPRLSLLCFRAVAVVTALLAIGQPIFIGSYFAGTFEALGLHSAGAAALQSIALLLPIAAGAVVAVRGRWWFLVWSLVLFLLIHVQAILGYTRVLQVHVPLGVLTVGVAVAVAIASLRRGAGSPREVRA</sequence>
<name>A0A1J4MZ48_9ACTN</name>
<reference evidence="2" key="1">
    <citation type="submission" date="2016-10" db="EMBL/GenBank/DDBJ databases">
        <title>Draft Genome Sequence of Nocardioides luteus Strain BAFB, an Alkane-Degrading Bacterium Isolated from JP-7 Polluted Soil.</title>
        <authorList>
            <person name="Brown L."/>
            <person name="Ruiz O.N."/>
            <person name="Gunasekera T."/>
        </authorList>
    </citation>
    <scope>NUCLEOTIDE SEQUENCE [LARGE SCALE GENOMIC DNA]</scope>
    <source>
        <strain evidence="2">BAFB</strain>
    </source>
</reference>
<feature type="transmembrane region" description="Helical" evidence="1">
    <location>
        <begin position="79"/>
        <end position="98"/>
    </location>
</feature>
<dbReference type="Proteomes" id="UP000033772">
    <property type="component" value="Unassembled WGS sequence"/>
</dbReference>
<proteinExistence type="predicted"/>
<dbReference type="EMBL" id="JZDQ02000050">
    <property type="protein sequence ID" value="OIJ23943.1"/>
    <property type="molecule type" value="Genomic_DNA"/>
</dbReference>
<keyword evidence="1" id="KW-1133">Transmembrane helix</keyword>
<dbReference type="AlphaFoldDB" id="A0A1J4MZ48"/>
<organism evidence="2 3">
    <name type="scientific">Nocardioides luteus</name>
    <dbReference type="NCBI Taxonomy" id="1844"/>
    <lineage>
        <taxon>Bacteria</taxon>
        <taxon>Bacillati</taxon>
        <taxon>Actinomycetota</taxon>
        <taxon>Actinomycetes</taxon>
        <taxon>Propionibacteriales</taxon>
        <taxon>Nocardioidaceae</taxon>
        <taxon>Nocardioides</taxon>
    </lineage>
</organism>
<evidence type="ECO:0000313" key="2">
    <source>
        <dbReference type="EMBL" id="OIJ23943.1"/>
    </source>
</evidence>
<dbReference type="STRING" id="1844.UG56_025385"/>
<dbReference type="OrthoDB" id="3823611at2"/>
<feature type="transmembrane region" description="Helical" evidence="1">
    <location>
        <begin position="51"/>
        <end position="72"/>
    </location>
</feature>
<comment type="caution">
    <text evidence="2">The sequence shown here is derived from an EMBL/GenBank/DDBJ whole genome shotgun (WGS) entry which is preliminary data.</text>
</comment>
<evidence type="ECO:0000313" key="3">
    <source>
        <dbReference type="Proteomes" id="UP000033772"/>
    </source>
</evidence>
<keyword evidence="1" id="KW-0812">Transmembrane</keyword>